<feature type="domain" description="Ubiquitin-like modifier-activating enzyme Atg7 N-terminal" evidence="13">
    <location>
        <begin position="15"/>
        <end position="321"/>
    </location>
</feature>
<dbReference type="GO" id="GO:0000407">
    <property type="term" value="C:phagophore assembly site"/>
    <property type="evidence" value="ECO:0007669"/>
    <property type="project" value="TreeGrafter"/>
</dbReference>
<evidence type="ECO:0000256" key="5">
    <source>
        <dbReference type="ARBA" id="ARBA00022927"/>
    </source>
</evidence>
<dbReference type="Gene3D" id="3.40.50.720">
    <property type="entry name" value="NAD(P)-binding Rossmann-like Domain"/>
    <property type="match status" value="1"/>
</dbReference>
<dbReference type="Pfam" id="PF16420">
    <property type="entry name" value="ATG7_N"/>
    <property type="match status" value="1"/>
</dbReference>
<dbReference type="InterPro" id="IPR035985">
    <property type="entry name" value="Ubiquitin-activating_enz"/>
</dbReference>
<evidence type="ECO:0000256" key="2">
    <source>
        <dbReference type="ARBA" id="ARBA00017647"/>
    </source>
</evidence>
<dbReference type="GO" id="GO:0019779">
    <property type="term" value="F:Atg8 activating enzyme activity"/>
    <property type="evidence" value="ECO:0007669"/>
    <property type="project" value="TreeGrafter"/>
</dbReference>
<dbReference type="PANTHER" id="PTHR10953:SF3">
    <property type="entry name" value="UBIQUITIN-LIKE MODIFIER-ACTIVATING ENZYME ATG7"/>
    <property type="match status" value="1"/>
</dbReference>
<evidence type="ECO:0000313" key="15">
    <source>
        <dbReference type="Proteomes" id="UP000694700"/>
    </source>
</evidence>
<evidence type="ECO:0000256" key="7">
    <source>
        <dbReference type="ARBA" id="ARBA00029897"/>
    </source>
</evidence>
<dbReference type="AlphaFoldDB" id="A0A8C1XVP4"/>
<dbReference type="GO" id="GO:0015031">
    <property type="term" value="P:protein transport"/>
    <property type="evidence" value="ECO:0007669"/>
    <property type="project" value="UniProtKB-KW"/>
</dbReference>
<sequence>MEAESTERGAAALKLQFAPFCSALEAGFWQQLTQKKLNDFLLDESPKNIKCYYYNSDAAGLPTRLTLEFSAFDVDGASPARCCPASGTLYNTNTLEAFKTTDKKALLDKAANEIWSAIQSGAALEDSSILNKFILLTFADLKKYHFYYWFCFPALCFLEGVQLEQEPVSLEQSFSAKQLQYMHFYSLNSNHVLSATSIHFLLKSSEESVEVAHLKDLISFFPDLKKITVCVYDPCTLPQHPAWPLRNVLVLLAKGSQLDVLEVLCFRDRTLQGSRSIQHSIIFRVKLPDLTASAVCPKSVVWEKNPKGAMGPRSVSLSECMDPKRLVDKVVSTRCLLLGAGTLGCNVARTLMVRTIWLACETKALAAVDRLKKIFPGVIAEGYNMSIPMPGHPVNFSELTMAQARQDVEQLEKLISEHDVVFLLMDTRESRWLPTVIAASQRKLIVNAALGFDTFVVMRHGLKKPKDSQSEETRPMSASSNSSSSSTAAATITPGASLFSNIPGHRLGCYFCNDVVAPGDSTRDRTPDQQCTVSRPGLAMIAGALAVELMVSILQHPEGGYAVASSSDDRMNEPPTSLGLVPHQIRGFLSRFDNVLPASLVFDKCTACSPIISDRLHRDGFQFLAKVFNSSHSFLEDQTGLTLLHQETQAAEVRLFITLCVLMFTFRPEPDVTVPSL</sequence>
<dbReference type="InterPro" id="IPR042523">
    <property type="entry name" value="Atg7_N_2"/>
</dbReference>
<dbReference type="SUPFAM" id="SSF69572">
    <property type="entry name" value="Activating enzymes of the ubiquitin-like proteins"/>
    <property type="match status" value="1"/>
</dbReference>
<dbReference type="GO" id="GO:0000045">
    <property type="term" value="P:autophagosome assembly"/>
    <property type="evidence" value="ECO:0007669"/>
    <property type="project" value="TreeGrafter"/>
</dbReference>
<feature type="coiled-coil region" evidence="10">
    <location>
        <begin position="394"/>
        <end position="421"/>
    </location>
</feature>
<dbReference type="GO" id="GO:0034727">
    <property type="term" value="P:piecemeal microautophagy of the nucleus"/>
    <property type="evidence" value="ECO:0007669"/>
    <property type="project" value="TreeGrafter"/>
</dbReference>
<evidence type="ECO:0000313" key="14">
    <source>
        <dbReference type="Ensembl" id="ENSCCRP00015086779.1"/>
    </source>
</evidence>
<evidence type="ECO:0000256" key="9">
    <source>
        <dbReference type="ARBA" id="ARBA00032823"/>
    </source>
</evidence>
<evidence type="ECO:0000256" key="11">
    <source>
        <dbReference type="SAM" id="MobiDB-lite"/>
    </source>
</evidence>
<evidence type="ECO:0000256" key="3">
    <source>
        <dbReference type="ARBA" id="ARBA00018730"/>
    </source>
</evidence>
<dbReference type="FunFam" id="3.40.140.70:FF:000001">
    <property type="entry name" value="Ubiquitin-like modifier-activating enzyme atg7"/>
    <property type="match status" value="1"/>
</dbReference>
<feature type="domain" description="THIF-type NAD/FAD binding fold" evidence="12">
    <location>
        <begin position="361"/>
        <end position="559"/>
    </location>
</feature>
<accession>A0A8C1XVP4</accession>
<comment type="similarity">
    <text evidence="1">Belongs to the ATG7 family.</text>
</comment>
<evidence type="ECO:0000256" key="4">
    <source>
        <dbReference type="ARBA" id="ARBA00022448"/>
    </source>
</evidence>
<evidence type="ECO:0000259" key="13">
    <source>
        <dbReference type="Pfam" id="PF16420"/>
    </source>
</evidence>
<protein>
    <recommendedName>
        <fullName evidence="2">Ubiquitin-like modifier-activating enzyme ATG7</fullName>
    </recommendedName>
    <alternativeName>
        <fullName evidence="7 9">ATG12-activating enzyme E1 ATG7</fullName>
    </alternativeName>
    <alternativeName>
        <fullName evidence="8">Autophagy-related protein 7</fullName>
    </alternativeName>
    <alternativeName>
        <fullName evidence="3">Ubiquitin-like modifier-activating enzyme atg7</fullName>
    </alternativeName>
</protein>
<proteinExistence type="inferred from homology"/>
<dbReference type="InterPro" id="IPR042522">
    <property type="entry name" value="Atg7_N_1"/>
</dbReference>
<dbReference type="Proteomes" id="UP000694700">
    <property type="component" value="Unplaced"/>
</dbReference>
<dbReference type="GO" id="GO:0019778">
    <property type="term" value="F:Atg12 activating enzyme activity"/>
    <property type="evidence" value="ECO:0007669"/>
    <property type="project" value="TreeGrafter"/>
</dbReference>
<reference evidence="14" key="1">
    <citation type="submission" date="2025-08" db="UniProtKB">
        <authorList>
            <consortium name="Ensembl"/>
        </authorList>
    </citation>
    <scope>IDENTIFICATION</scope>
</reference>
<dbReference type="Ensembl" id="ENSCCRT00015089583.1">
    <property type="protein sequence ID" value="ENSCCRP00015086779.1"/>
    <property type="gene ID" value="ENSCCRG00015035009.1"/>
</dbReference>
<feature type="region of interest" description="Disordered" evidence="11">
    <location>
        <begin position="463"/>
        <end position="488"/>
    </location>
</feature>
<dbReference type="Gene3D" id="3.40.140.70">
    <property type="entry name" value="Ubiquitin-like modifier-activating enzyme ATG7 N-terminal domain"/>
    <property type="match status" value="1"/>
</dbReference>
<dbReference type="InterPro" id="IPR000594">
    <property type="entry name" value="ThiF_NAD_FAD-bd"/>
</dbReference>
<name>A0A8C1XVP4_CYPCA</name>
<dbReference type="InterPro" id="IPR032197">
    <property type="entry name" value="Atg7_N"/>
</dbReference>
<keyword evidence="10" id="KW-0175">Coiled coil</keyword>
<keyword evidence="4" id="KW-0813">Transport</keyword>
<dbReference type="GO" id="GO:0032446">
    <property type="term" value="P:protein modification by small protein conjugation"/>
    <property type="evidence" value="ECO:0007669"/>
    <property type="project" value="TreeGrafter"/>
</dbReference>
<evidence type="ECO:0000259" key="12">
    <source>
        <dbReference type="Pfam" id="PF00899"/>
    </source>
</evidence>
<keyword evidence="6" id="KW-0072">Autophagy</keyword>
<keyword evidence="5" id="KW-0653">Protein transport</keyword>
<dbReference type="InterPro" id="IPR045886">
    <property type="entry name" value="ThiF/MoeB/HesA"/>
</dbReference>
<dbReference type="GO" id="GO:0000422">
    <property type="term" value="P:autophagy of mitochondrion"/>
    <property type="evidence" value="ECO:0007669"/>
    <property type="project" value="TreeGrafter"/>
</dbReference>
<dbReference type="Pfam" id="PF00899">
    <property type="entry name" value="ThiF"/>
    <property type="match status" value="1"/>
</dbReference>
<evidence type="ECO:0000256" key="1">
    <source>
        <dbReference type="ARBA" id="ARBA00010931"/>
    </source>
</evidence>
<dbReference type="GO" id="GO:0006995">
    <property type="term" value="P:cellular response to nitrogen starvation"/>
    <property type="evidence" value="ECO:0007669"/>
    <property type="project" value="TreeGrafter"/>
</dbReference>
<feature type="compositionally biased region" description="Basic and acidic residues" evidence="11">
    <location>
        <begin position="464"/>
        <end position="474"/>
    </location>
</feature>
<organism evidence="14 15">
    <name type="scientific">Cyprinus carpio</name>
    <name type="common">Common carp</name>
    <dbReference type="NCBI Taxonomy" id="7962"/>
    <lineage>
        <taxon>Eukaryota</taxon>
        <taxon>Metazoa</taxon>
        <taxon>Chordata</taxon>
        <taxon>Craniata</taxon>
        <taxon>Vertebrata</taxon>
        <taxon>Euteleostomi</taxon>
        <taxon>Actinopterygii</taxon>
        <taxon>Neopterygii</taxon>
        <taxon>Teleostei</taxon>
        <taxon>Ostariophysi</taxon>
        <taxon>Cypriniformes</taxon>
        <taxon>Cyprinidae</taxon>
        <taxon>Cyprininae</taxon>
        <taxon>Cyprinus</taxon>
    </lineage>
</organism>
<dbReference type="PANTHER" id="PTHR10953">
    <property type="entry name" value="UBIQUITIN-ACTIVATING ENZYME E1"/>
    <property type="match status" value="1"/>
</dbReference>
<feature type="compositionally biased region" description="Low complexity" evidence="11">
    <location>
        <begin position="477"/>
        <end position="488"/>
    </location>
</feature>
<evidence type="ECO:0000256" key="6">
    <source>
        <dbReference type="ARBA" id="ARBA00023006"/>
    </source>
</evidence>
<dbReference type="Gene3D" id="3.40.140.100">
    <property type="entry name" value="Ubiquitin-like modifier-activating enzyme ATG7 C-terminal domain"/>
    <property type="match status" value="1"/>
</dbReference>
<evidence type="ECO:0000256" key="10">
    <source>
        <dbReference type="SAM" id="Coils"/>
    </source>
</evidence>
<evidence type="ECO:0000256" key="8">
    <source>
        <dbReference type="ARBA" id="ARBA00030242"/>
    </source>
</evidence>